<organism evidence="1 2">
    <name type="scientific">Globodera pallida</name>
    <name type="common">Potato cyst nematode worm</name>
    <name type="synonym">Heterodera pallida</name>
    <dbReference type="NCBI Taxonomy" id="36090"/>
    <lineage>
        <taxon>Eukaryota</taxon>
        <taxon>Metazoa</taxon>
        <taxon>Ecdysozoa</taxon>
        <taxon>Nematoda</taxon>
        <taxon>Chromadorea</taxon>
        <taxon>Rhabditida</taxon>
        <taxon>Tylenchina</taxon>
        <taxon>Tylenchomorpha</taxon>
        <taxon>Tylenchoidea</taxon>
        <taxon>Heteroderidae</taxon>
        <taxon>Heteroderinae</taxon>
        <taxon>Globodera</taxon>
    </lineage>
</organism>
<dbReference type="GO" id="GO:0009306">
    <property type="term" value="P:protein secretion"/>
    <property type="evidence" value="ECO:0007669"/>
    <property type="project" value="TreeGrafter"/>
</dbReference>
<dbReference type="Proteomes" id="UP000050741">
    <property type="component" value="Unassembled WGS sequence"/>
</dbReference>
<accession>A0A183BTJ8</accession>
<evidence type="ECO:0000313" key="2">
    <source>
        <dbReference type="WBParaSite" id="GPLIN_000393400"/>
    </source>
</evidence>
<evidence type="ECO:0000313" key="1">
    <source>
        <dbReference type="Proteomes" id="UP000050741"/>
    </source>
</evidence>
<dbReference type="InterPro" id="IPR008551">
    <property type="entry name" value="TANGO2"/>
</dbReference>
<protein>
    <submittedName>
        <fullName evidence="2">Glutamine amidotransferase type-2 domain-containing protein</fullName>
    </submittedName>
</protein>
<proteinExistence type="predicted"/>
<dbReference type="GO" id="GO:0007030">
    <property type="term" value="P:Golgi organization"/>
    <property type="evidence" value="ECO:0007669"/>
    <property type="project" value="TreeGrafter"/>
</dbReference>
<keyword evidence="1" id="KW-1185">Reference proteome</keyword>
<reference evidence="1" key="2">
    <citation type="submission" date="2014-05" db="EMBL/GenBank/DDBJ databases">
        <title>The genome and life-stage specific transcriptomes of Globodera pallida elucidate key aspects of plant parasitism by a cyst nematode.</title>
        <authorList>
            <person name="Cotton J.A."/>
            <person name="Lilley C.J."/>
            <person name="Jones L.M."/>
            <person name="Kikuchi T."/>
            <person name="Reid A.J."/>
            <person name="Thorpe P."/>
            <person name="Tsai I.J."/>
            <person name="Beasley H."/>
            <person name="Blok V."/>
            <person name="Cock P.J.A."/>
            <person name="Van den Akker S.E."/>
            <person name="Holroyd N."/>
            <person name="Hunt M."/>
            <person name="Mantelin S."/>
            <person name="Naghra H."/>
            <person name="Pain A."/>
            <person name="Palomares-Rius J.E."/>
            <person name="Zarowiecki M."/>
            <person name="Berriman M."/>
            <person name="Jones J.T."/>
            <person name="Urwin P.E."/>
        </authorList>
    </citation>
    <scope>NUCLEOTIDE SEQUENCE [LARGE SCALE GENOMIC DNA]</scope>
    <source>
        <strain evidence="1">Lindley</strain>
    </source>
</reference>
<dbReference type="PANTHER" id="PTHR17985">
    <property type="entry name" value="SER/THR-RICH PROTEIN T10 IN DGCR REGION"/>
    <property type="match status" value="1"/>
</dbReference>
<dbReference type="WBParaSite" id="GPLIN_000393400">
    <property type="protein sequence ID" value="GPLIN_000393400"/>
    <property type="gene ID" value="GPLIN_000393400"/>
</dbReference>
<dbReference type="GO" id="GO:0005794">
    <property type="term" value="C:Golgi apparatus"/>
    <property type="evidence" value="ECO:0007669"/>
    <property type="project" value="TreeGrafter"/>
</dbReference>
<dbReference type="AlphaFoldDB" id="A0A183BTJ8"/>
<name>A0A183BTJ8_GLOPA</name>
<dbReference type="PANTHER" id="PTHR17985:SF8">
    <property type="entry name" value="TRANSPORT AND GOLGI ORGANIZATION PROTEIN 2 HOMOLOG"/>
    <property type="match status" value="1"/>
</dbReference>
<reference evidence="2" key="3">
    <citation type="submission" date="2016-06" db="UniProtKB">
        <authorList>
            <consortium name="WormBaseParasite"/>
        </authorList>
    </citation>
    <scope>IDENTIFICATION</scope>
</reference>
<sequence length="217" mass="24011">MCVLFWSLSSGGKGQAIGGKYSLILLNNRDVDFDRATSALCWRDGILACWDEQAEERGTWLGISKSGRVGVLLSITEPPQTLKQNSPSRGTLVRDLLSDPSPPFACLSAIAPKQEQFNGFQLLAIDKSRLATNYLILGLLPMPCNCQPIQPPPPFDVPPPPDPSLVFHLLSDDPPEAFEKLHTRHSDRFSPFARFLFDHSLCTLEETPEEGRHGSRT</sequence>
<dbReference type="Pfam" id="PF05742">
    <property type="entry name" value="TANGO2"/>
    <property type="match status" value="1"/>
</dbReference>
<reference evidence="1" key="1">
    <citation type="submission" date="2013-12" db="EMBL/GenBank/DDBJ databases">
        <authorList>
            <person name="Aslett M."/>
        </authorList>
    </citation>
    <scope>NUCLEOTIDE SEQUENCE [LARGE SCALE GENOMIC DNA]</scope>
    <source>
        <strain evidence="1">Lindley</strain>
    </source>
</reference>